<dbReference type="Pfam" id="PF02453">
    <property type="entry name" value="Reticulon"/>
    <property type="match status" value="1"/>
</dbReference>
<dbReference type="GO" id="GO:0000049">
    <property type="term" value="F:tRNA binding"/>
    <property type="evidence" value="ECO:0007669"/>
    <property type="project" value="InterPro"/>
</dbReference>
<evidence type="ECO:0000256" key="7">
    <source>
        <dbReference type="ARBA" id="ARBA00022917"/>
    </source>
</evidence>
<keyword evidence="10" id="KW-0030">Aminoacyl-tRNA synthetase</keyword>
<protein>
    <recommendedName>
        <fullName evidence="11">Reticulon-like protein</fullName>
    </recommendedName>
</protein>
<evidence type="ECO:0000256" key="12">
    <source>
        <dbReference type="SAM" id="MobiDB-lite"/>
    </source>
</evidence>
<organism evidence="14 15">
    <name type="scientific">Brassica carinata</name>
    <name type="common">Ethiopian mustard</name>
    <name type="synonym">Abyssinian cabbage</name>
    <dbReference type="NCBI Taxonomy" id="52824"/>
    <lineage>
        <taxon>Eukaryota</taxon>
        <taxon>Viridiplantae</taxon>
        <taxon>Streptophyta</taxon>
        <taxon>Embryophyta</taxon>
        <taxon>Tracheophyta</taxon>
        <taxon>Spermatophyta</taxon>
        <taxon>Magnoliopsida</taxon>
        <taxon>eudicotyledons</taxon>
        <taxon>Gunneridae</taxon>
        <taxon>Pentapetalae</taxon>
        <taxon>rosids</taxon>
        <taxon>malvids</taxon>
        <taxon>Brassicales</taxon>
        <taxon>Brassicaceae</taxon>
        <taxon>Brassiceae</taxon>
        <taxon>Brassica</taxon>
    </lineage>
</organism>
<dbReference type="GO" id="GO:0009617">
    <property type="term" value="P:response to bacterium"/>
    <property type="evidence" value="ECO:0007669"/>
    <property type="project" value="InterPro"/>
</dbReference>
<evidence type="ECO:0000259" key="13">
    <source>
        <dbReference type="PROSITE" id="PS50845"/>
    </source>
</evidence>
<evidence type="ECO:0000256" key="3">
    <source>
        <dbReference type="ARBA" id="ARBA00022692"/>
    </source>
</evidence>
<dbReference type="GO" id="GO:0043039">
    <property type="term" value="P:tRNA aminoacylation"/>
    <property type="evidence" value="ECO:0007669"/>
    <property type="project" value="InterPro"/>
</dbReference>
<feature type="transmembrane region" description="Helical" evidence="11">
    <location>
        <begin position="127"/>
        <end position="146"/>
    </location>
</feature>
<dbReference type="OrthoDB" id="567788at2759"/>
<keyword evidence="4" id="KW-0547">Nucleotide-binding</keyword>
<dbReference type="Pfam" id="PF01409">
    <property type="entry name" value="tRNA-synt_2d"/>
    <property type="match status" value="1"/>
</dbReference>
<evidence type="ECO:0000256" key="6">
    <source>
        <dbReference type="ARBA" id="ARBA00022840"/>
    </source>
</evidence>
<comment type="subcellular location">
    <subcellularLocation>
        <location evidence="1 11">Endoplasmic reticulum membrane</location>
        <topology evidence="1 11">Multi-pass membrane protein</topology>
    </subcellularLocation>
</comment>
<keyword evidence="2" id="KW-0436">Ligase</keyword>
<evidence type="ECO:0000256" key="10">
    <source>
        <dbReference type="ARBA" id="ARBA00023146"/>
    </source>
</evidence>
<dbReference type="EMBL" id="JAAMPC010000016">
    <property type="protein sequence ID" value="KAG2253586.1"/>
    <property type="molecule type" value="Genomic_DNA"/>
</dbReference>
<evidence type="ECO:0000256" key="8">
    <source>
        <dbReference type="ARBA" id="ARBA00022989"/>
    </source>
</evidence>
<dbReference type="PANTHER" id="PTHR10994">
    <property type="entry name" value="RETICULON"/>
    <property type="match status" value="1"/>
</dbReference>
<keyword evidence="7" id="KW-0648">Protein biosynthesis</keyword>
<name>A0A8X7PKP4_BRACI</name>
<keyword evidence="5 11" id="KW-0256">Endoplasmic reticulum</keyword>
<feature type="domain" description="Reticulon" evidence="13">
    <location>
        <begin position="27"/>
        <end position="229"/>
    </location>
</feature>
<keyword evidence="15" id="KW-1185">Reference proteome</keyword>
<dbReference type="InterPro" id="IPR002319">
    <property type="entry name" value="Phenylalanyl-tRNA_Synthase"/>
</dbReference>
<dbReference type="InterPro" id="IPR045864">
    <property type="entry name" value="aa-tRNA-synth_II/BPL/LPL"/>
</dbReference>
<dbReference type="SUPFAM" id="SSF55681">
    <property type="entry name" value="Class II aaRS and biotin synthetases"/>
    <property type="match status" value="1"/>
</dbReference>
<dbReference type="Pfam" id="PF18553">
    <property type="entry name" value="PheRS_DBD3"/>
    <property type="match status" value="1"/>
</dbReference>
<dbReference type="GO" id="GO:0005789">
    <property type="term" value="C:endoplasmic reticulum membrane"/>
    <property type="evidence" value="ECO:0007669"/>
    <property type="project" value="UniProtKB-SubCell"/>
</dbReference>
<sequence>MTIYGYEHGASSRKRRSLYHNLGGGHFADIMFWKNKKESGTILAVFTLIWFLFEVVEYPFITFLCQILLISIFIFLIWSYIGSSQLIKRRPPSIDDLKISESTWRVLFDKINWFIIKLYDVSSGTDFRLLVLAVVSLWILSVVGNYFSSLTLLYIVFVGLETIPMLYELYEEELNYAASKSGMNMKKLFDNFNSKVINKIPKATGFLKNTVIKSLQGFGYIEAKVLKRESWDLTDEGKKYAAEGSPEFHFFSAVPEEGRSISIDDLKRMLDPSVFHVGSKQAPKKWVAIFGKQVSRTVQHVVEDKVKVEMLLQIQQGVEELDKESLKSLKTRKLVVYPQRRGRATLMSWSSRSITNFNAKGQPILDAGHLHPLLKVRKQFKDIFCQMGFEEMPTNNFVESSFWNFDALFQPQQHPAPDSHDTFFLKSPPTTRELPEDYVERVRQVHESGGYDYEWKREEANKNLLRTHTTAVSSRMLYALAKESSPFPPKQYFSTDRPCLQKRGCRPNPSRRVPSD</sequence>
<dbReference type="GO" id="GO:0005524">
    <property type="term" value="F:ATP binding"/>
    <property type="evidence" value="ECO:0007669"/>
    <property type="project" value="UniProtKB-KW"/>
</dbReference>
<evidence type="ECO:0000256" key="5">
    <source>
        <dbReference type="ARBA" id="ARBA00022824"/>
    </source>
</evidence>
<reference evidence="14 15" key="1">
    <citation type="submission" date="2020-02" db="EMBL/GenBank/DDBJ databases">
        <authorList>
            <person name="Ma Q."/>
            <person name="Huang Y."/>
            <person name="Song X."/>
            <person name="Pei D."/>
        </authorList>
    </citation>
    <scope>NUCLEOTIDE SEQUENCE [LARGE SCALE GENOMIC DNA]</scope>
    <source>
        <strain evidence="14">Sxm20200214</strain>
        <tissue evidence="14">Leaf</tissue>
    </source>
</reference>
<dbReference type="InterPro" id="IPR003388">
    <property type="entry name" value="Reticulon"/>
</dbReference>
<keyword evidence="9 11" id="KW-0472">Membrane</keyword>
<dbReference type="InterPro" id="IPR045064">
    <property type="entry name" value="Reticulon-like"/>
</dbReference>
<accession>A0A8X7PKP4</accession>
<keyword evidence="6" id="KW-0067">ATP-binding</keyword>
<keyword evidence="3 11" id="KW-0812">Transmembrane</keyword>
<feature type="region of interest" description="Disordered" evidence="12">
    <location>
        <begin position="485"/>
        <end position="516"/>
    </location>
</feature>
<evidence type="ECO:0000256" key="4">
    <source>
        <dbReference type="ARBA" id="ARBA00022741"/>
    </source>
</evidence>
<dbReference type="PROSITE" id="PS50845">
    <property type="entry name" value="RETICULON"/>
    <property type="match status" value="1"/>
</dbReference>
<evidence type="ECO:0000256" key="2">
    <source>
        <dbReference type="ARBA" id="ARBA00022598"/>
    </source>
</evidence>
<evidence type="ECO:0000256" key="11">
    <source>
        <dbReference type="RuleBase" id="RU363132"/>
    </source>
</evidence>
<evidence type="ECO:0000313" key="14">
    <source>
        <dbReference type="EMBL" id="KAG2253586.1"/>
    </source>
</evidence>
<dbReference type="GO" id="GO:0006412">
    <property type="term" value="P:translation"/>
    <property type="evidence" value="ECO:0007669"/>
    <property type="project" value="UniProtKB-KW"/>
</dbReference>
<dbReference type="InterPro" id="IPR040725">
    <property type="entry name" value="PheRS_DBD3"/>
</dbReference>
<dbReference type="GO" id="GO:0004812">
    <property type="term" value="F:aminoacyl-tRNA ligase activity"/>
    <property type="evidence" value="ECO:0007669"/>
    <property type="project" value="UniProtKB-KW"/>
</dbReference>
<evidence type="ECO:0000256" key="9">
    <source>
        <dbReference type="ARBA" id="ARBA00023136"/>
    </source>
</evidence>
<comment type="caution">
    <text evidence="14">The sequence shown here is derived from an EMBL/GenBank/DDBJ whole genome shotgun (WGS) entry which is preliminary data.</text>
</comment>
<dbReference type="Gene3D" id="3.30.930.10">
    <property type="entry name" value="Bira Bifunctional Protein, Domain 2"/>
    <property type="match status" value="1"/>
</dbReference>
<proteinExistence type="predicted"/>
<feature type="transmembrane region" description="Helical" evidence="11">
    <location>
        <begin position="61"/>
        <end position="81"/>
    </location>
</feature>
<keyword evidence="8 11" id="KW-1133">Transmembrane helix</keyword>
<gene>
    <name evidence="14" type="ORF">Bca52824_083722</name>
</gene>
<dbReference type="AlphaFoldDB" id="A0A8X7PKP4"/>
<dbReference type="PANTHER" id="PTHR10994:SF157">
    <property type="entry name" value="RETICULON-LIKE PROTEIN B14"/>
    <property type="match status" value="1"/>
</dbReference>
<dbReference type="Proteomes" id="UP000886595">
    <property type="component" value="Unassembled WGS sequence"/>
</dbReference>
<evidence type="ECO:0000256" key="1">
    <source>
        <dbReference type="ARBA" id="ARBA00004477"/>
    </source>
</evidence>
<evidence type="ECO:0000313" key="15">
    <source>
        <dbReference type="Proteomes" id="UP000886595"/>
    </source>
</evidence>
<feature type="transmembrane region" description="Helical" evidence="11">
    <location>
        <begin position="39"/>
        <end position="55"/>
    </location>
</feature>